<proteinExistence type="predicted"/>
<evidence type="ECO:0000256" key="2">
    <source>
        <dbReference type="SAM" id="Phobius"/>
    </source>
</evidence>
<reference evidence="3 4" key="1">
    <citation type="submission" date="2019-03" db="EMBL/GenBank/DDBJ databases">
        <authorList>
            <consortium name="Pathogen Informatics"/>
        </authorList>
    </citation>
    <scope>NUCLEOTIDE SEQUENCE [LARGE SCALE GENOMIC DNA]</scope>
    <source>
        <strain evidence="3 4">NCTC9001</strain>
    </source>
</reference>
<dbReference type="GO" id="GO:0006814">
    <property type="term" value="P:sodium ion transport"/>
    <property type="evidence" value="ECO:0007669"/>
    <property type="project" value="UniProtKB-KW"/>
</dbReference>
<sequence>MAAGAGSLLERANAKGALSAMIVGGVLYAVLAKLNIQYLGFHPIVPSLLLSLLAFLVGNRFGTSVPQATVLTTDK</sequence>
<dbReference type="EMBL" id="CAADIS010000005">
    <property type="protein sequence ID" value="VFS37146.1"/>
    <property type="molecule type" value="Genomic_DNA"/>
</dbReference>
<dbReference type="InterPro" id="IPR038377">
    <property type="entry name" value="Na/Glc_symporter_sf"/>
</dbReference>
<keyword evidence="1" id="KW-0739">Sodium transport</keyword>
<dbReference type="AlphaFoldDB" id="A0A484YNR6"/>
<dbReference type="Gene3D" id="1.20.1730.10">
    <property type="entry name" value="Sodium/glucose cotransporter"/>
    <property type="match status" value="1"/>
</dbReference>
<keyword evidence="2" id="KW-1133">Transmembrane helix</keyword>
<keyword evidence="1" id="KW-0406">Ion transport</keyword>
<keyword evidence="1" id="KW-0915">Sodium</keyword>
<evidence type="ECO:0000313" key="3">
    <source>
        <dbReference type="EMBL" id="VFS37146.1"/>
    </source>
</evidence>
<keyword evidence="1" id="KW-0813">Transport</keyword>
<organism evidence="3 4">
    <name type="scientific">Escherichia coli</name>
    <dbReference type="NCBI Taxonomy" id="562"/>
    <lineage>
        <taxon>Bacteria</taxon>
        <taxon>Pseudomonadati</taxon>
        <taxon>Pseudomonadota</taxon>
        <taxon>Gammaproteobacteria</taxon>
        <taxon>Enterobacterales</taxon>
        <taxon>Enterobacteriaceae</taxon>
        <taxon>Escherichia</taxon>
    </lineage>
</organism>
<feature type="transmembrane region" description="Helical" evidence="2">
    <location>
        <begin position="12"/>
        <end position="30"/>
    </location>
</feature>
<feature type="transmembrane region" description="Helical" evidence="2">
    <location>
        <begin position="36"/>
        <end position="57"/>
    </location>
</feature>
<gene>
    <name evidence="3" type="primary">panF_1</name>
    <name evidence="3" type="ORF">NCTC9001_05506</name>
</gene>
<accession>A0A484YNR6</accession>
<dbReference type="Proteomes" id="UP000372890">
    <property type="component" value="Unassembled WGS sequence"/>
</dbReference>
<protein>
    <submittedName>
        <fullName evidence="3">Sodium/panthothenate symporter</fullName>
    </submittedName>
</protein>
<evidence type="ECO:0000313" key="4">
    <source>
        <dbReference type="Proteomes" id="UP000372890"/>
    </source>
</evidence>
<evidence type="ECO:0000256" key="1">
    <source>
        <dbReference type="ARBA" id="ARBA00023201"/>
    </source>
</evidence>
<keyword evidence="2" id="KW-0812">Transmembrane</keyword>
<name>A0A484YNR6_ECOLX</name>
<keyword evidence="2" id="KW-0472">Membrane</keyword>